<dbReference type="GO" id="GO:0019068">
    <property type="term" value="P:virion assembly"/>
    <property type="evidence" value="ECO:0007669"/>
    <property type="project" value="InterPro"/>
</dbReference>
<reference evidence="1 2" key="2">
    <citation type="submission" date="2020-04" db="EMBL/GenBank/DDBJ databases">
        <title>Complete genome sequence of Alteromonas pelagimontana 5.12T.</title>
        <authorList>
            <person name="Sinha R.K."/>
            <person name="Krishnan K.P."/>
            <person name="Kurian J.P."/>
        </authorList>
    </citation>
    <scope>NUCLEOTIDE SEQUENCE [LARGE SCALE GENOMIC DNA]</scope>
    <source>
        <strain evidence="1 2">5.12</strain>
    </source>
</reference>
<reference evidence="2" key="1">
    <citation type="submission" date="2014-12" db="EMBL/GenBank/DDBJ databases">
        <title>Complete genome sequence of a multi-drug resistant Klebsiella pneumoniae.</title>
        <authorList>
            <person name="Hua X."/>
            <person name="Chen Q."/>
            <person name="Li X."/>
            <person name="Feng Y."/>
            <person name="Ruan Z."/>
            <person name="Yu Y."/>
        </authorList>
    </citation>
    <scope>NUCLEOTIDE SEQUENCE [LARGE SCALE GENOMIC DNA]</scope>
    <source>
        <strain evidence="2">5.12</strain>
    </source>
</reference>
<keyword evidence="2" id="KW-1185">Reference proteome</keyword>
<accession>A0A6M4M9X4</accession>
<dbReference type="KEGG" id="apel:CA267_001750"/>
<dbReference type="Gene3D" id="2.40.10.180">
    <property type="entry name" value="Phage tail proteins"/>
    <property type="match status" value="1"/>
</dbReference>
<proteinExistence type="predicted"/>
<dbReference type="EMBL" id="CP052766">
    <property type="protein sequence ID" value="QJR79608.1"/>
    <property type="molecule type" value="Genomic_DNA"/>
</dbReference>
<evidence type="ECO:0000313" key="1">
    <source>
        <dbReference type="EMBL" id="QJR79608.1"/>
    </source>
</evidence>
<gene>
    <name evidence="1" type="ORF">CA267_001750</name>
</gene>
<organism evidence="1 2">
    <name type="scientific">Alteromonas pelagimontana</name>
    <dbReference type="NCBI Taxonomy" id="1858656"/>
    <lineage>
        <taxon>Bacteria</taxon>
        <taxon>Pseudomonadati</taxon>
        <taxon>Pseudomonadota</taxon>
        <taxon>Gammaproteobacteria</taxon>
        <taxon>Alteromonadales</taxon>
        <taxon>Alteromonadaceae</taxon>
        <taxon>Alteromonas/Salinimonas group</taxon>
        <taxon>Alteromonas</taxon>
    </lineage>
</organism>
<dbReference type="InterPro" id="IPR008018">
    <property type="entry name" value="Phage_tail_attach_FII"/>
</dbReference>
<dbReference type="InterPro" id="IPR053734">
    <property type="entry name" value="Phage_Head-Tail_Connect_sf"/>
</dbReference>
<sequence length="95" mass="10587">MSFESILNQAAQDCIDCLGEEENIIVSGVTVQAIFSDTEFEGETGVERMTVITVKNADAKFFRRGDTLLVRDRNYTIERIPTTAEPLIDIEVKSA</sequence>
<dbReference type="Pfam" id="PF05354">
    <property type="entry name" value="Phage_attach"/>
    <property type="match status" value="1"/>
</dbReference>
<evidence type="ECO:0000313" key="2">
    <source>
        <dbReference type="Proteomes" id="UP000219285"/>
    </source>
</evidence>
<dbReference type="Proteomes" id="UP000219285">
    <property type="component" value="Chromosome"/>
</dbReference>
<name>A0A6M4M9X4_9ALTE</name>
<protein>
    <submittedName>
        <fullName evidence="1">Uncharacterized protein</fullName>
    </submittedName>
</protein>
<dbReference type="AlphaFoldDB" id="A0A6M4M9X4"/>
<dbReference type="RefSeq" id="WP_075609066.1">
    <property type="nucleotide sequence ID" value="NZ_CP052766.1"/>
</dbReference>